<name>A0A0F9BI43_9ZZZZ</name>
<protein>
    <submittedName>
        <fullName evidence="1">Uncharacterized protein</fullName>
    </submittedName>
</protein>
<feature type="non-terminal residue" evidence="1">
    <location>
        <position position="1"/>
    </location>
</feature>
<gene>
    <name evidence="1" type="ORF">LCGC14_2724720</name>
</gene>
<dbReference type="EMBL" id="LAZR01049173">
    <property type="protein sequence ID" value="KKK90279.1"/>
    <property type="molecule type" value="Genomic_DNA"/>
</dbReference>
<comment type="caution">
    <text evidence="1">The sequence shown here is derived from an EMBL/GenBank/DDBJ whole genome shotgun (WGS) entry which is preliminary data.</text>
</comment>
<reference evidence="1" key="1">
    <citation type="journal article" date="2015" name="Nature">
        <title>Complex archaea that bridge the gap between prokaryotes and eukaryotes.</title>
        <authorList>
            <person name="Spang A."/>
            <person name="Saw J.H."/>
            <person name="Jorgensen S.L."/>
            <person name="Zaremba-Niedzwiedzka K."/>
            <person name="Martijn J."/>
            <person name="Lind A.E."/>
            <person name="van Eijk R."/>
            <person name="Schleper C."/>
            <person name="Guy L."/>
            <person name="Ettema T.J."/>
        </authorList>
    </citation>
    <scope>NUCLEOTIDE SEQUENCE</scope>
</reference>
<organism evidence="1">
    <name type="scientific">marine sediment metagenome</name>
    <dbReference type="NCBI Taxonomy" id="412755"/>
    <lineage>
        <taxon>unclassified sequences</taxon>
        <taxon>metagenomes</taxon>
        <taxon>ecological metagenomes</taxon>
    </lineage>
</organism>
<proteinExistence type="predicted"/>
<evidence type="ECO:0000313" key="1">
    <source>
        <dbReference type="EMBL" id="KKK90279.1"/>
    </source>
</evidence>
<sequence>GYSPNGVDVIASNLLRNTKIIARREALQESTASKDVLTVTQRKERLSVLAKENNTGQFGFNRTPNISAIAELNKMDGSYAPEKHAILGDILIEVVYKDVAK</sequence>
<accession>A0A0F9BI43</accession>
<dbReference type="AlphaFoldDB" id="A0A0F9BI43"/>